<evidence type="ECO:0000313" key="4">
    <source>
        <dbReference type="Proteomes" id="UP000835052"/>
    </source>
</evidence>
<comment type="cofactor">
    <cofactor evidence="2">
        <name>Ca(2+)</name>
        <dbReference type="ChEBI" id="CHEBI:29108"/>
    </cofactor>
</comment>
<keyword evidence="2" id="KW-0449">Lipoprotein</keyword>
<keyword evidence="2" id="KW-0564">Palmitate</keyword>
<sequence>MNESEGSNSSYNNVQPMLPFDFHGLEILSNITLLNISKENQITDDKNEESPRFAYIVKDPQDRMILQVVDNAENETKGQGLPFSLSIFDSKRKQIATLDRVIKPQWRAPCYGPSDQLFVYHPPKALSGVITSSPEFWCSPARRISVRADHGDVILTARYCDAVSRFEVTDPRHNFVGEIHRKVSTLGKYPFTTQTTFGCSFLQGLGVATKLNMLALAFYIEFEWFHHVQDTTPVEVERGLWFTRSPPYASKQPKPFFVGLHEVSFVGCAAVASRFLVYLRKSEIDRRRLKRRQRN</sequence>
<evidence type="ECO:0000313" key="3">
    <source>
        <dbReference type="EMBL" id="CAD6198660.1"/>
    </source>
</evidence>
<organism evidence="3 4">
    <name type="scientific">Caenorhabditis auriculariae</name>
    <dbReference type="NCBI Taxonomy" id="2777116"/>
    <lineage>
        <taxon>Eukaryota</taxon>
        <taxon>Metazoa</taxon>
        <taxon>Ecdysozoa</taxon>
        <taxon>Nematoda</taxon>
        <taxon>Chromadorea</taxon>
        <taxon>Rhabditida</taxon>
        <taxon>Rhabditina</taxon>
        <taxon>Rhabditomorpha</taxon>
        <taxon>Rhabditoidea</taxon>
        <taxon>Rhabditidae</taxon>
        <taxon>Peloderinae</taxon>
        <taxon>Caenorhabditis</taxon>
    </lineage>
</organism>
<dbReference type="GO" id="GO:0017128">
    <property type="term" value="F:phospholipid scramblase activity"/>
    <property type="evidence" value="ECO:0007669"/>
    <property type="project" value="InterPro"/>
</dbReference>
<dbReference type="InterPro" id="IPR005552">
    <property type="entry name" value="Scramblase"/>
</dbReference>
<gene>
    <name evidence="3" type="ORF">CAUJ_LOCUS14566</name>
</gene>
<keyword evidence="2" id="KW-0106">Calcium</keyword>
<dbReference type="AlphaFoldDB" id="A0A8S1HTG7"/>
<dbReference type="Proteomes" id="UP000835052">
    <property type="component" value="Unassembled WGS sequence"/>
</dbReference>
<keyword evidence="2" id="KW-1133">Transmembrane helix</keyword>
<proteinExistence type="inferred from homology"/>
<dbReference type="PANTHER" id="PTHR23248:SF9">
    <property type="entry name" value="PHOSPHOLIPID SCRAMBLASE"/>
    <property type="match status" value="1"/>
</dbReference>
<dbReference type="Pfam" id="PF03803">
    <property type="entry name" value="Scramblase"/>
    <property type="match status" value="1"/>
</dbReference>
<name>A0A8S1HTG7_9PELO</name>
<reference evidence="3" key="1">
    <citation type="submission" date="2020-10" db="EMBL/GenBank/DDBJ databases">
        <authorList>
            <person name="Kikuchi T."/>
        </authorList>
    </citation>
    <scope>NUCLEOTIDE SEQUENCE</scope>
    <source>
        <strain evidence="3">NKZ352</strain>
    </source>
</reference>
<dbReference type="PANTHER" id="PTHR23248">
    <property type="entry name" value="PHOSPHOLIPID SCRAMBLASE-RELATED"/>
    <property type="match status" value="1"/>
</dbReference>
<keyword evidence="4" id="KW-1185">Reference proteome</keyword>
<feature type="transmembrane region" description="Helical" evidence="2">
    <location>
        <begin position="256"/>
        <end position="279"/>
    </location>
</feature>
<keyword evidence="2" id="KW-0472">Membrane</keyword>
<comment type="similarity">
    <text evidence="1 2">Belongs to the phospholipid scramblase family.</text>
</comment>
<comment type="function">
    <text evidence="2">May mediate accelerated ATP-independent bidirectional transbilayer migration of phospholipids upon binding calcium ions that results in a loss of phospholipid asymmetry in the plasma membrane.</text>
</comment>
<keyword evidence="2" id="KW-0812">Transmembrane</keyword>
<accession>A0A8S1HTG7</accession>
<dbReference type="GO" id="GO:0005886">
    <property type="term" value="C:plasma membrane"/>
    <property type="evidence" value="ECO:0007669"/>
    <property type="project" value="TreeGrafter"/>
</dbReference>
<evidence type="ECO:0000256" key="1">
    <source>
        <dbReference type="ARBA" id="ARBA00005350"/>
    </source>
</evidence>
<dbReference type="EMBL" id="CAJGYM010000134">
    <property type="protein sequence ID" value="CAD6198660.1"/>
    <property type="molecule type" value="Genomic_DNA"/>
</dbReference>
<evidence type="ECO:0000256" key="2">
    <source>
        <dbReference type="RuleBase" id="RU363116"/>
    </source>
</evidence>
<comment type="caution">
    <text evidence="3">The sequence shown here is derived from an EMBL/GenBank/DDBJ whole genome shotgun (WGS) entry which is preliminary data.</text>
</comment>
<protein>
    <recommendedName>
        <fullName evidence="2">Phospholipid scramblase</fullName>
    </recommendedName>
</protein>